<organism evidence="1 2">
    <name type="scientific">Emiliania huxleyi (strain CCMP1516)</name>
    <dbReference type="NCBI Taxonomy" id="280463"/>
    <lineage>
        <taxon>Eukaryota</taxon>
        <taxon>Haptista</taxon>
        <taxon>Haptophyta</taxon>
        <taxon>Prymnesiophyceae</taxon>
        <taxon>Isochrysidales</taxon>
        <taxon>Noelaerhabdaceae</taxon>
        <taxon>Emiliania</taxon>
    </lineage>
</organism>
<dbReference type="HOGENOM" id="CLU_1974681_0_0_1"/>
<dbReference type="RefSeq" id="XP_005791144.1">
    <property type="nucleotide sequence ID" value="XM_005791087.1"/>
</dbReference>
<sequence>MAAMENYFSFGCRTMCGIPSITLTGTLEDWQRSHRGGGSGSHSFISGWISILYPYLANGQANILRPWAEMFFHGPESSDFPATISSVPCDWEYFGTQYDLHFHAGIIGFTQDSDTGSLESVLGWLSS</sequence>
<reference evidence="2" key="1">
    <citation type="journal article" date="2013" name="Nature">
        <title>Pan genome of the phytoplankton Emiliania underpins its global distribution.</title>
        <authorList>
            <person name="Read B.A."/>
            <person name="Kegel J."/>
            <person name="Klute M.J."/>
            <person name="Kuo A."/>
            <person name="Lefebvre S.C."/>
            <person name="Maumus F."/>
            <person name="Mayer C."/>
            <person name="Miller J."/>
            <person name="Monier A."/>
            <person name="Salamov A."/>
            <person name="Young J."/>
            <person name="Aguilar M."/>
            <person name="Claverie J.M."/>
            <person name="Frickenhaus S."/>
            <person name="Gonzalez K."/>
            <person name="Herman E.K."/>
            <person name="Lin Y.C."/>
            <person name="Napier J."/>
            <person name="Ogata H."/>
            <person name="Sarno A.F."/>
            <person name="Shmutz J."/>
            <person name="Schroeder D."/>
            <person name="de Vargas C."/>
            <person name="Verret F."/>
            <person name="von Dassow P."/>
            <person name="Valentin K."/>
            <person name="Van de Peer Y."/>
            <person name="Wheeler G."/>
            <person name="Dacks J.B."/>
            <person name="Delwiche C.F."/>
            <person name="Dyhrman S.T."/>
            <person name="Glockner G."/>
            <person name="John U."/>
            <person name="Richards T."/>
            <person name="Worden A.Z."/>
            <person name="Zhang X."/>
            <person name="Grigoriev I.V."/>
            <person name="Allen A.E."/>
            <person name="Bidle K."/>
            <person name="Borodovsky M."/>
            <person name="Bowler C."/>
            <person name="Brownlee C."/>
            <person name="Cock J.M."/>
            <person name="Elias M."/>
            <person name="Gladyshev V.N."/>
            <person name="Groth M."/>
            <person name="Guda C."/>
            <person name="Hadaegh A."/>
            <person name="Iglesias-Rodriguez M.D."/>
            <person name="Jenkins J."/>
            <person name="Jones B.M."/>
            <person name="Lawson T."/>
            <person name="Leese F."/>
            <person name="Lindquist E."/>
            <person name="Lobanov A."/>
            <person name="Lomsadze A."/>
            <person name="Malik S.B."/>
            <person name="Marsh M.E."/>
            <person name="Mackinder L."/>
            <person name="Mock T."/>
            <person name="Mueller-Roeber B."/>
            <person name="Pagarete A."/>
            <person name="Parker M."/>
            <person name="Probert I."/>
            <person name="Quesneville H."/>
            <person name="Raines C."/>
            <person name="Rensing S.A."/>
            <person name="Riano-Pachon D.M."/>
            <person name="Richier S."/>
            <person name="Rokitta S."/>
            <person name="Shiraiwa Y."/>
            <person name="Soanes D.M."/>
            <person name="van der Giezen M."/>
            <person name="Wahlund T.M."/>
            <person name="Williams B."/>
            <person name="Wilson W."/>
            <person name="Wolfe G."/>
            <person name="Wurch L.L."/>
        </authorList>
    </citation>
    <scope>NUCLEOTIDE SEQUENCE</scope>
</reference>
<evidence type="ECO:0000313" key="1">
    <source>
        <dbReference type="EnsemblProtists" id="EOD38715"/>
    </source>
</evidence>
<proteinExistence type="predicted"/>
<evidence type="ECO:0000313" key="2">
    <source>
        <dbReference type="Proteomes" id="UP000013827"/>
    </source>
</evidence>
<reference evidence="1" key="2">
    <citation type="submission" date="2024-10" db="UniProtKB">
        <authorList>
            <consortium name="EnsemblProtists"/>
        </authorList>
    </citation>
    <scope>IDENTIFICATION</scope>
</reference>
<dbReference type="PANTHER" id="PTHR31252:SF11">
    <property type="entry name" value="DUF4419 DOMAIN-CONTAINING PROTEIN"/>
    <property type="match status" value="1"/>
</dbReference>
<keyword evidence="2" id="KW-1185">Reference proteome</keyword>
<accession>A0A0D3KSI0</accession>
<name>A0A0D3KSI0_EMIH1</name>
<dbReference type="KEGG" id="ehx:EMIHUDRAFT_251675"/>
<dbReference type="GeneID" id="17283990"/>
<dbReference type="Proteomes" id="UP000013827">
    <property type="component" value="Unassembled WGS sequence"/>
</dbReference>
<dbReference type="AlphaFoldDB" id="A0A0D3KSI0"/>
<dbReference type="PANTHER" id="PTHR31252">
    <property type="entry name" value="DUF4419 DOMAIN-CONTAINING PROTEIN"/>
    <property type="match status" value="1"/>
</dbReference>
<evidence type="ECO:0008006" key="3">
    <source>
        <dbReference type="Google" id="ProtNLM"/>
    </source>
</evidence>
<dbReference type="EnsemblProtists" id="EOD38715">
    <property type="protein sequence ID" value="EOD38715"/>
    <property type="gene ID" value="EMIHUDRAFT_251675"/>
</dbReference>
<protein>
    <recommendedName>
        <fullName evidence="3">Glycosyl hydrolase family 92 domain-containing protein</fullName>
    </recommendedName>
</protein>
<dbReference type="PaxDb" id="2903-EOD38715"/>
<dbReference type="Pfam" id="PF14388">
    <property type="entry name" value="DUF4419"/>
    <property type="match status" value="2"/>
</dbReference>
<dbReference type="InterPro" id="IPR025533">
    <property type="entry name" value="DUF4419"/>
</dbReference>